<feature type="domain" description="MAM" evidence="3">
    <location>
        <begin position="196"/>
        <end position="339"/>
    </location>
</feature>
<dbReference type="PANTHER" id="PTHR23282:SF101">
    <property type="entry name" value="MAM DOMAIN-CONTAINING PROTEIN"/>
    <property type="match status" value="1"/>
</dbReference>
<dbReference type="OrthoDB" id="412155at2759"/>
<dbReference type="InterPro" id="IPR051560">
    <property type="entry name" value="MAM_domain-containing"/>
</dbReference>
<feature type="domain" description="MAM" evidence="3">
    <location>
        <begin position="33"/>
        <end position="194"/>
    </location>
</feature>
<evidence type="ECO:0000256" key="1">
    <source>
        <dbReference type="ARBA" id="ARBA00022737"/>
    </source>
</evidence>
<protein>
    <submittedName>
        <fullName evidence="5">MAM and LDL-receptor class A domain-containing protein 1-like</fullName>
    </submittedName>
</protein>
<reference evidence="4" key="1">
    <citation type="submission" date="2024-06" db="UniProtKB">
        <authorList>
            <consortium name="RefSeq"/>
        </authorList>
    </citation>
    <scope>NUCLEOTIDE SEQUENCE [LARGE SCALE GENOMIC DNA]</scope>
</reference>
<accession>A0A8B8E487</accession>
<dbReference type="Gene3D" id="2.60.120.200">
    <property type="match status" value="2"/>
</dbReference>
<dbReference type="SMART" id="SM00137">
    <property type="entry name" value="MAM"/>
    <property type="match status" value="2"/>
</dbReference>
<keyword evidence="4" id="KW-1185">Reference proteome</keyword>
<organism evidence="4 5">
    <name type="scientific">Crassostrea virginica</name>
    <name type="common">Eastern oyster</name>
    <dbReference type="NCBI Taxonomy" id="6565"/>
    <lineage>
        <taxon>Eukaryota</taxon>
        <taxon>Metazoa</taxon>
        <taxon>Spiralia</taxon>
        <taxon>Lophotrochozoa</taxon>
        <taxon>Mollusca</taxon>
        <taxon>Bivalvia</taxon>
        <taxon>Autobranchia</taxon>
        <taxon>Pteriomorphia</taxon>
        <taxon>Ostreida</taxon>
        <taxon>Ostreoidea</taxon>
        <taxon>Ostreidae</taxon>
        <taxon>Crassostrea</taxon>
    </lineage>
</organism>
<dbReference type="PRINTS" id="PR00020">
    <property type="entry name" value="MAMDOMAIN"/>
</dbReference>
<dbReference type="CDD" id="cd06263">
    <property type="entry name" value="MAM"/>
    <property type="match status" value="2"/>
</dbReference>
<dbReference type="InterPro" id="IPR013320">
    <property type="entry name" value="ConA-like_dom_sf"/>
</dbReference>
<sequence length="339" mass="37380">MEFVAGKTSALEGSIGAGMLVHRTVETLSTPNLQCNFSTDFCNWNQAIDDDFDWTRLNGTTKSVGTGPRFDHTTGTGQGYYAYIETSAPRHRGDVAILDSANLPPTPPAGHCLTFWYYMFGNNIGSLNVYMVTNTNRTLFWSRNGTQGDAWKMAQRQIFSNTDFRISVYGVVGNGYQGDIAIDDFNITNGACPPQPGCDFEEGNFCDWTNSLMDDFDWTIGQNGTASVGTGPPYDHTFGSSTGHFAYIESSAPRQPNDQAILVSKFLDGGAARCLRFWYHMYGASIGSLNVYQGANGSQIPDQVWTRNGNQENLWRRATVPLKQLPGKHTKYLLRESGG</sequence>
<dbReference type="AlphaFoldDB" id="A0A8B8E487"/>
<name>A0A8B8E487_CRAVI</name>
<dbReference type="GeneID" id="111131346"/>
<dbReference type="KEGG" id="cvn:111131346"/>
<dbReference type="RefSeq" id="XP_022334538.1">
    <property type="nucleotide sequence ID" value="XM_022478830.1"/>
</dbReference>
<dbReference type="FunFam" id="2.60.120.200:FF:000182">
    <property type="entry name" value="MAM and LDL-receptor class A domain-containing protein 1"/>
    <property type="match status" value="1"/>
</dbReference>
<proteinExistence type="predicted"/>
<keyword evidence="1" id="KW-0677">Repeat</keyword>
<evidence type="ECO:0000313" key="4">
    <source>
        <dbReference type="Proteomes" id="UP000694844"/>
    </source>
</evidence>
<dbReference type="Pfam" id="PF00629">
    <property type="entry name" value="MAM"/>
    <property type="match status" value="2"/>
</dbReference>
<dbReference type="GO" id="GO:0016020">
    <property type="term" value="C:membrane"/>
    <property type="evidence" value="ECO:0007669"/>
    <property type="project" value="InterPro"/>
</dbReference>
<reference evidence="5" key="2">
    <citation type="submission" date="2025-08" db="UniProtKB">
        <authorList>
            <consortium name="RefSeq"/>
        </authorList>
    </citation>
    <scope>IDENTIFICATION</scope>
    <source>
        <tissue evidence="5">Whole sample</tissue>
    </source>
</reference>
<dbReference type="SUPFAM" id="SSF49899">
    <property type="entry name" value="Concanavalin A-like lectins/glucanases"/>
    <property type="match status" value="2"/>
</dbReference>
<dbReference type="PROSITE" id="PS50060">
    <property type="entry name" value="MAM_2"/>
    <property type="match status" value="2"/>
</dbReference>
<dbReference type="PANTHER" id="PTHR23282">
    <property type="entry name" value="APICAL ENDOSOMAL GLYCOPROTEIN PRECURSOR"/>
    <property type="match status" value="1"/>
</dbReference>
<evidence type="ECO:0000259" key="3">
    <source>
        <dbReference type="PROSITE" id="PS50060"/>
    </source>
</evidence>
<evidence type="ECO:0000256" key="2">
    <source>
        <dbReference type="ARBA" id="ARBA00023157"/>
    </source>
</evidence>
<gene>
    <name evidence="5" type="primary">LOC111131346</name>
</gene>
<dbReference type="Proteomes" id="UP000694844">
    <property type="component" value="Chromosome 1"/>
</dbReference>
<evidence type="ECO:0000313" key="5">
    <source>
        <dbReference type="RefSeq" id="XP_022334538.1"/>
    </source>
</evidence>
<dbReference type="InterPro" id="IPR000998">
    <property type="entry name" value="MAM_dom"/>
</dbReference>
<keyword evidence="2" id="KW-1015">Disulfide bond</keyword>